<keyword evidence="4" id="KW-0496">Mitochondrion</keyword>
<gene>
    <name evidence="9" type="ORF">K489DRAFT_396207</name>
</gene>
<dbReference type="OrthoDB" id="10259681at2759"/>
<reference evidence="9" key="2">
    <citation type="submission" date="2020-04" db="EMBL/GenBank/DDBJ databases">
        <authorList>
            <consortium name="NCBI Genome Project"/>
        </authorList>
    </citation>
    <scope>NUCLEOTIDE SEQUENCE</scope>
    <source>
        <strain evidence="9">CBS 342.82</strain>
    </source>
</reference>
<dbReference type="CDD" id="cd15465">
    <property type="entry name" value="bS6_mito"/>
    <property type="match status" value="1"/>
</dbReference>
<dbReference type="GO" id="GO:0070181">
    <property type="term" value="F:small ribosomal subunit rRNA binding"/>
    <property type="evidence" value="ECO:0007669"/>
    <property type="project" value="TreeGrafter"/>
</dbReference>
<proteinExistence type="inferred from homology"/>
<dbReference type="Pfam" id="PF01250">
    <property type="entry name" value="Ribosomal_S6"/>
    <property type="match status" value="1"/>
</dbReference>
<dbReference type="Gene3D" id="3.30.70.60">
    <property type="match status" value="1"/>
</dbReference>
<dbReference type="SUPFAM" id="SSF54995">
    <property type="entry name" value="Ribosomal protein S6"/>
    <property type="match status" value="1"/>
</dbReference>
<comment type="function">
    <text evidence="7">Component of the mitochondrial ribosome (mitoribosome), a dedicated translation machinery responsible for the synthesis of mitochondrial genome-encoded proteins, including at least some of the essential transmembrane subunits of the mitochondrial respiratory chain. The mitoribosomes are attached to the mitochondrial inner membrane and translation products are cotranslationally integrated into the membrane.</text>
</comment>
<reference evidence="9" key="3">
    <citation type="submission" date="2025-08" db="UniProtKB">
        <authorList>
            <consortium name="RefSeq"/>
        </authorList>
    </citation>
    <scope>IDENTIFICATION</scope>
    <source>
        <strain evidence="9">CBS 342.82</strain>
    </source>
</reference>
<keyword evidence="3" id="KW-0689">Ribosomal protein</keyword>
<dbReference type="GO" id="GO:0005763">
    <property type="term" value="C:mitochondrial small ribosomal subunit"/>
    <property type="evidence" value="ECO:0007669"/>
    <property type="project" value="TreeGrafter"/>
</dbReference>
<dbReference type="RefSeq" id="XP_033456867.1">
    <property type="nucleotide sequence ID" value="XM_033606871.1"/>
</dbReference>
<dbReference type="GO" id="GO:0003735">
    <property type="term" value="F:structural constituent of ribosome"/>
    <property type="evidence" value="ECO:0007669"/>
    <property type="project" value="InterPro"/>
</dbReference>
<dbReference type="InterPro" id="IPR035980">
    <property type="entry name" value="Ribosomal_bS6_sf"/>
</dbReference>
<evidence type="ECO:0000256" key="1">
    <source>
        <dbReference type="ARBA" id="ARBA00004173"/>
    </source>
</evidence>
<evidence type="ECO:0000313" key="8">
    <source>
        <dbReference type="Proteomes" id="UP000504637"/>
    </source>
</evidence>
<dbReference type="Proteomes" id="UP000504637">
    <property type="component" value="Unplaced"/>
</dbReference>
<dbReference type="GO" id="GO:0006412">
    <property type="term" value="P:translation"/>
    <property type="evidence" value="ECO:0007669"/>
    <property type="project" value="InterPro"/>
</dbReference>
<dbReference type="PANTHER" id="PTHR21011">
    <property type="entry name" value="MITOCHONDRIAL 28S RIBOSOMAL PROTEIN S6"/>
    <property type="match status" value="1"/>
</dbReference>
<accession>A0A6J3LVP6</accession>
<dbReference type="GeneID" id="54364671"/>
<dbReference type="InterPro" id="IPR014717">
    <property type="entry name" value="Transl_elong_EF1B/ribsomal_bS6"/>
</dbReference>
<organism evidence="9">
    <name type="scientific">Dissoconium aciculare CBS 342.82</name>
    <dbReference type="NCBI Taxonomy" id="1314786"/>
    <lineage>
        <taxon>Eukaryota</taxon>
        <taxon>Fungi</taxon>
        <taxon>Dikarya</taxon>
        <taxon>Ascomycota</taxon>
        <taxon>Pezizomycotina</taxon>
        <taxon>Dothideomycetes</taxon>
        <taxon>Dothideomycetidae</taxon>
        <taxon>Mycosphaerellales</taxon>
        <taxon>Dissoconiaceae</taxon>
        <taxon>Dissoconium</taxon>
    </lineage>
</organism>
<keyword evidence="8" id="KW-1185">Reference proteome</keyword>
<evidence type="ECO:0000256" key="2">
    <source>
        <dbReference type="ARBA" id="ARBA00009512"/>
    </source>
</evidence>
<dbReference type="AlphaFoldDB" id="A0A6J3LVP6"/>
<keyword evidence="5" id="KW-0687">Ribonucleoprotein</keyword>
<evidence type="ECO:0000313" key="9">
    <source>
        <dbReference type="RefSeq" id="XP_033456867.1"/>
    </source>
</evidence>
<dbReference type="FunFam" id="3.30.70.60:FF:000007">
    <property type="entry name" value="37S ribosomal protein Mrp17"/>
    <property type="match status" value="1"/>
</dbReference>
<protein>
    <recommendedName>
        <fullName evidence="6">Small ribosomal subunit protein bS6m</fullName>
    </recommendedName>
</protein>
<evidence type="ECO:0000256" key="6">
    <source>
        <dbReference type="ARBA" id="ARBA00035170"/>
    </source>
</evidence>
<comment type="subcellular location">
    <subcellularLocation>
        <location evidence="1">Mitochondrion</location>
    </subcellularLocation>
</comment>
<evidence type="ECO:0000256" key="5">
    <source>
        <dbReference type="ARBA" id="ARBA00023274"/>
    </source>
</evidence>
<dbReference type="PANTHER" id="PTHR21011:SF1">
    <property type="entry name" value="SMALL RIBOSOMAL SUBUNIT PROTEIN BS6M"/>
    <property type="match status" value="1"/>
</dbReference>
<name>A0A6J3LVP6_9PEZI</name>
<evidence type="ECO:0000256" key="3">
    <source>
        <dbReference type="ARBA" id="ARBA00022980"/>
    </source>
</evidence>
<evidence type="ECO:0000256" key="7">
    <source>
        <dbReference type="ARBA" id="ARBA00037226"/>
    </source>
</evidence>
<evidence type="ECO:0000256" key="4">
    <source>
        <dbReference type="ARBA" id="ARBA00023128"/>
    </source>
</evidence>
<comment type="similarity">
    <text evidence="2">Belongs to the bacterial ribosomal protein bS6 family.</text>
</comment>
<reference evidence="9" key="1">
    <citation type="submission" date="2020-01" db="EMBL/GenBank/DDBJ databases">
        <authorList>
            <consortium name="DOE Joint Genome Institute"/>
            <person name="Haridas S."/>
            <person name="Albert R."/>
            <person name="Binder M."/>
            <person name="Bloem J."/>
            <person name="Labutti K."/>
            <person name="Salamov A."/>
            <person name="Andreopoulos B."/>
            <person name="Baker S.E."/>
            <person name="Barry K."/>
            <person name="Bills G."/>
            <person name="Bluhm B.H."/>
            <person name="Cannon C."/>
            <person name="Castanera R."/>
            <person name="Culley D.E."/>
            <person name="Daum C."/>
            <person name="Ezra D."/>
            <person name="Gonzalez J.B."/>
            <person name="Henrissat B."/>
            <person name="Kuo A."/>
            <person name="Liang C."/>
            <person name="Lipzen A."/>
            <person name="Lutzoni F."/>
            <person name="Magnuson J."/>
            <person name="Mondo S."/>
            <person name="Nolan M."/>
            <person name="Ohm R."/>
            <person name="Pangilinan J."/>
            <person name="Park H.-J."/>
            <person name="Ramirez L."/>
            <person name="Alfaro M."/>
            <person name="Sun H."/>
            <person name="Tritt A."/>
            <person name="Yoshinaga Y."/>
            <person name="Zwiers L.-H."/>
            <person name="Turgeon B.G."/>
            <person name="Goodwin S.B."/>
            <person name="Spatafora J.W."/>
            <person name="Crous P.W."/>
            <person name="Grigoriev I.V."/>
        </authorList>
    </citation>
    <scope>NUCLEOTIDE SEQUENCE</scope>
    <source>
        <strain evidence="9">CBS 342.82</strain>
    </source>
</reference>
<dbReference type="NCBIfam" id="TIGR00166">
    <property type="entry name" value="S6"/>
    <property type="match status" value="1"/>
</dbReference>
<dbReference type="InterPro" id="IPR000529">
    <property type="entry name" value="Ribosomal_bS6"/>
</dbReference>
<sequence length="121" mass="13583">MLYEVIGVVRPHKGISEIKEIVRAAGHLILKEGGVVRGLTNWGTFYLPKPTRRQGITHAEGHYFILRFDSSPKTQHSVRKVLKLDPRMIRFSVVGMGSTLEEIKNISGHADFMGKKALSDE</sequence>